<gene>
    <name evidence="3" type="ORF">DDJ31_03385</name>
    <name evidence="2" type="ORF">ELQ87_35860</name>
</gene>
<dbReference type="PANTHER" id="PTHR42305:SF1">
    <property type="entry name" value="MEMBRANE PROTEIN RV1733C-RELATED"/>
    <property type="match status" value="1"/>
</dbReference>
<keyword evidence="5" id="KW-1185">Reference proteome</keyword>
<evidence type="ECO:0008006" key="6">
    <source>
        <dbReference type="Google" id="ProtNLM"/>
    </source>
</evidence>
<dbReference type="PANTHER" id="PTHR42305">
    <property type="entry name" value="MEMBRANE PROTEIN RV1733C-RELATED"/>
    <property type="match status" value="1"/>
</dbReference>
<keyword evidence="1" id="KW-1133">Transmembrane helix</keyword>
<dbReference type="InterPro" id="IPR039708">
    <property type="entry name" value="MT1774/Rv1733c-like"/>
</dbReference>
<evidence type="ECO:0000313" key="2">
    <source>
        <dbReference type="EMBL" id="AZS89021.1"/>
    </source>
</evidence>
<reference evidence="2 4" key="2">
    <citation type="submission" date="2018-12" db="EMBL/GenBank/DDBJ databases">
        <title>Streptomyces griseoviridis F1-27 complete genome.</title>
        <authorList>
            <person name="Mariita R.M."/>
            <person name="Sello J.K."/>
        </authorList>
    </citation>
    <scope>NUCLEOTIDE SEQUENCE [LARGE SCALE GENOMIC DNA]</scope>
    <source>
        <strain evidence="2 4">F1-27</strain>
    </source>
</reference>
<keyword evidence="1" id="KW-0812">Transmembrane</keyword>
<proteinExistence type="predicted"/>
<dbReference type="EMBL" id="CP029078">
    <property type="protein sequence ID" value="QCN84130.1"/>
    <property type="molecule type" value="Genomic_DNA"/>
</dbReference>
<accession>A0A3Q9L0W7</accession>
<organism evidence="2 4">
    <name type="scientific">Streptomyces griseoviridis</name>
    <dbReference type="NCBI Taxonomy" id="45398"/>
    <lineage>
        <taxon>Bacteria</taxon>
        <taxon>Bacillati</taxon>
        <taxon>Actinomycetota</taxon>
        <taxon>Actinomycetes</taxon>
        <taxon>Kitasatosporales</taxon>
        <taxon>Streptomycetaceae</taxon>
        <taxon>Streptomyces</taxon>
    </lineage>
</organism>
<dbReference type="Proteomes" id="UP000271291">
    <property type="component" value="Chromosome"/>
</dbReference>
<reference evidence="3 5" key="1">
    <citation type="submission" date="2018-04" db="EMBL/GenBank/DDBJ databases">
        <title>Complete genome sequences of Streptomyces griseoviridis K61 and characterization of antagonistic properties of biological control agents.</title>
        <authorList>
            <person name="Mariita R.M."/>
            <person name="Sello J.K."/>
        </authorList>
    </citation>
    <scope>NUCLEOTIDE SEQUENCE [LARGE SCALE GENOMIC DNA]</scope>
    <source>
        <strain evidence="3 5">K61</strain>
    </source>
</reference>
<feature type="transmembrane region" description="Helical" evidence="1">
    <location>
        <begin position="149"/>
        <end position="171"/>
    </location>
</feature>
<dbReference type="OrthoDB" id="4325432at2"/>
<dbReference type="EMBL" id="CP034687">
    <property type="protein sequence ID" value="AZS89021.1"/>
    <property type="molecule type" value="Genomic_DNA"/>
</dbReference>
<feature type="transmembrane region" description="Helical" evidence="1">
    <location>
        <begin position="21"/>
        <end position="49"/>
    </location>
</feature>
<dbReference type="Proteomes" id="UP000501753">
    <property type="component" value="Chromosome"/>
</dbReference>
<evidence type="ECO:0000313" key="4">
    <source>
        <dbReference type="Proteomes" id="UP000271291"/>
    </source>
</evidence>
<evidence type="ECO:0000256" key="1">
    <source>
        <dbReference type="SAM" id="Phobius"/>
    </source>
</evidence>
<keyword evidence="1" id="KW-0472">Membrane</keyword>
<dbReference type="AlphaFoldDB" id="A0A3Q9L0W7"/>
<protein>
    <recommendedName>
        <fullName evidence="6">Sensor histidine kinase</fullName>
    </recommendedName>
</protein>
<sequence length="201" mass="22069">MRAMGGLWRWRHNPLRRATDLVEAWLALTSLLLILLVAPVIGTLVGGLAQDTLQRSVRDQIRTRHLVTATVVRKLSRSPLDTDPETSSAHDLRNRVIADWTAPDGSFHHGPTLVEGKSADPGDRFAMWTDAHGAVVARPLDPATATTHAVLAGIGAALLTAGAVEAARRLLVWRMVRRRYARWDQEWERAGPDWGRTGAGS</sequence>
<evidence type="ECO:0000313" key="5">
    <source>
        <dbReference type="Proteomes" id="UP000501753"/>
    </source>
</evidence>
<dbReference type="RefSeq" id="WP_127181791.1">
    <property type="nucleotide sequence ID" value="NZ_CP029078.1"/>
</dbReference>
<evidence type="ECO:0000313" key="3">
    <source>
        <dbReference type="EMBL" id="QCN84130.1"/>
    </source>
</evidence>
<dbReference type="KEGG" id="sgd:ELQ87_35860"/>
<name>A0A3Q9L0W7_STRGD</name>